<comment type="subcellular location">
    <subcellularLocation>
        <location evidence="1">Membrane</location>
        <topology evidence="1">Multi-pass membrane protein</topology>
    </subcellularLocation>
</comment>
<dbReference type="InterPro" id="IPR003020">
    <property type="entry name" value="HCO3_transpt_euk"/>
</dbReference>
<keyword evidence="5 6" id="KW-0472">Membrane</keyword>
<accession>A0A8X7UJ64</accession>
<protein>
    <recommendedName>
        <fullName evidence="7">Bicarbonate transporter-like transmembrane domain-containing protein</fullName>
    </recommendedName>
</protein>
<dbReference type="InterPro" id="IPR011531">
    <property type="entry name" value="HCO3_transpt-like_TM_dom"/>
</dbReference>
<keyword evidence="4 6" id="KW-1133">Transmembrane helix</keyword>
<dbReference type="OrthoDB" id="10645825at2759"/>
<evidence type="ECO:0000256" key="5">
    <source>
        <dbReference type="ARBA" id="ARBA00023136"/>
    </source>
</evidence>
<proteinExistence type="inferred from homology"/>
<feature type="domain" description="Bicarbonate transporter-like transmembrane" evidence="7">
    <location>
        <begin position="58"/>
        <end position="126"/>
    </location>
</feature>
<comment type="caution">
    <text evidence="8">The sequence shown here is derived from an EMBL/GenBank/DDBJ whole genome shotgun (WGS) entry which is preliminary data.</text>
</comment>
<evidence type="ECO:0000313" key="9">
    <source>
        <dbReference type="Proteomes" id="UP000886595"/>
    </source>
</evidence>
<dbReference type="AlphaFoldDB" id="A0A8X7UJ64"/>
<dbReference type="PANTHER" id="PTHR11453">
    <property type="entry name" value="ANION EXCHANGE PROTEIN"/>
    <property type="match status" value="1"/>
</dbReference>
<evidence type="ECO:0000313" key="8">
    <source>
        <dbReference type="EMBL" id="KAG2281700.1"/>
    </source>
</evidence>
<reference evidence="8 9" key="1">
    <citation type="submission" date="2020-02" db="EMBL/GenBank/DDBJ databases">
        <authorList>
            <person name="Ma Q."/>
            <person name="Huang Y."/>
            <person name="Song X."/>
            <person name="Pei D."/>
        </authorList>
    </citation>
    <scope>NUCLEOTIDE SEQUENCE [LARGE SCALE GENOMIC DNA]</scope>
    <source>
        <strain evidence="8">Sxm20200214</strain>
        <tissue evidence="8">Leaf</tissue>
    </source>
</reference>
<organism evidence="8 9">
    <name type="scientific">Brassica carinata</name>
    <name type="common">Ethiopian mustard</name>
    <name type="synonym">Abyssinian cabbage</name>
    <dbReference type="NCBI Taxonomy" id="52824"/>
    <lineage>
        <taxon>Eukaryota</taxon>
        <taxon>Viridiplantae</taxon>
        <taxon>Streptophyta</taxon>
        <taxon>Embryophyta</taxon>
        <taxon>Tracheophyta</taxon>
        <taxon>Spermatophyta</taxon>
        <taxon>Magnoliopsida</taxon>
        <taxon>eudicotyledons</taxon>
        <taxon>Gunneridae</taxon>
        <taxon>Pentapetalae</taxon>
        <taxon>rosids</taxon>
        <taxon>malvids</taxon>
        <taxon>Brassicales</taxon>
        <taxon>Brassicaceae</taxon>
        <taxon>Brassiceae</taxon>
        <taxon>Brassica</taxon>
    </lineage>
</organism>
<dbReference type="EMBL" id="JAAMPC010000011">
    <property type="protein sequence ID" value="KAG2281700.1"/>
    <property type="molecule type" value="Genomic_DNA"/>
</dbReference>
<dbReference type="GO" id="GO:0006820">
    <property type="term" value="P:monoatomic anion transport"/>
    <property type="evidence" value="ECO:0007669"/>
    <property type="project" value="InterPro"/>
</dbReference>
<keyword evidence="9" id="KW-1185">Reference proteome</keyword>
<comment type="similarity">
    <text evidence="2">Belongs to the anion exchanger (TC 2.A.31.3) family.</text>
</comment>
<sequence length="300" mass="34473">MVYMEMKRDLPPHFQGDRKILSPFINDLAAFDSSKFYSGFDSYGAFDDDFSWVLERAHASFVGKVPYKSMAAFTMLQIFYFGLCYGVTWIPVAGIMFPVPFFLLIAIRQYLFPNLLKPAHLRELDMSTGSMRNVLECVAEILDELTKSSGGELYPNEIVEAGYGDIRWWASGLEVVTIANTDPSSNTPCGHRMLYALPKFKVIAVLVPGPWICLTQDAFTTEWDEILRGYTIKYTCSKRLLITYMERKEHSETLRVYFQHQKLIKYIDKAMENRCSSLRQLGNGSVEEWLHNWLASRPSN</sequence>
<name>A0A8X7UJ64_BRACI</name>
<feature type="transmembrane region" description="Helical" evidence="6">
    <location>
        <begin position="89"/>
        <end position="107"/>
    </location>
</feature>
<evidence type="ECO:0000259" key="7">
    <source>
        <dbReference type="Pfam" id="PF00955"/>
    </source>
</evidence>
<evidence type="ECO:0000256" key="4">
    <source>
        <dbReference type="ARBA" id="ARBA00022989"/>
    </source>
</evidence>
<dbReference type="Proteomes" id="UP000886595">
    <property type="component" value="Unassembled WGS sequence"/>
</dbReference>
<dbReference type="GO" id="GO:0005886">
    <property type="term" value="C:plasma membrane"/>
    <property type="evidence" value="ECO:0007669"/>
    <property type="project" value="TreeGrafter"/>
</dbReference>
<dbReference type="GO" id="GO:0005452">
    <property type="term" value="F:solute:inorganic anion antiporter activity"/>
    <property type="evidence" value="ECO:0007669"/>
    <property type="project" value="InterPro"/>
</dbReference>
<evidence type="ECO:0000256" key="3">
    <source>
        <dbReference type="ARBA" id="ARBA00022692"/>
    </source>
</evidence>
<gene>
    <name evidence="8" type="ORF">Bca52824_052920</name>
</gene>
<evidence type="ECO:0000256" key="1">
    <source>
        <dbReference type="ARBA" id="ARBA00004141"/>
    </source>
</evidence>
<dbReference type="PANTHER" id="PTHR11453:SF104">
    <property type="entry name" value="BICARBONATE TRANSPORTER-LIKE TRANSMEMBRANE DOMAIN-CONTAINING PROTEIN"/>
    <property type="match status" value="1"/>
</dbReference>
<evidence type="ECO:0000256" key="6">
    <source>
        <dbReference type="SAM" id="Phobius"/>
    </source>
</evidence>
<dbReference type="GO" id="GO:0050801">
    <property type="term" value="P:monoatomic ion homeostasis"/>
    <property type="evidence" value="ECO:0007669"/>
    <property type="project" value="TreeGrafter"/>
</dbReference>
<keyword evidence="3 6" id="KW-0812">Transmembrane</keyword>
<evidence type="ECO:0000256" key="2">
    <source>
        <dbReference type="ARBA" id="ARBA00006262"/>
    </source>
</evidence>
<dbReference type="Pfam" id="PF00955">
    <property type="entry name" value="HCO3_cotransp"/>
    <property type="match status" value="1"/>
</dbReference>